<dbReference type="InterPro" id="IPR014710">
    <property type="entry name" value="RmlC-like_jellyroll"/>
</dbReference>
<evidence type="ECO:0000259" key="2">
    <source>
        <dbReference type="Pfam" id="PF07883"/>
    </source>
</evidence>
<evidence type="ECO:0000256" key="1">
    <source>
        <dbReference type="ARBA" id="ARBA00022723"/>
    </source>
</evidence>
<dbReference type="SUPFAM" id="SSF51182">
    <property type="entry name" value="RmlC-like cupins"/>
    <property type="match status" value="1"/>
</dbReference>
<comment type="caution">
    <text evidence="3">The sequence shown here is derived from an EMBL/GenBank/DDBJ whole genome shotgun (WGS) entry which is preliminary data.</text>
</comment>
<dbReference type="Pfam" id="PF07883">
    <property type="entry name" value="Cupin_2"/>
    <property type="match status" value="2"/>
</dbReference>
<evidence type="ECO:0000313" key="3">
    <source>
        <dbReference type="EMBL" id="TXE13330.1"/>
    </source>
</evidence>
<feature type="domain" description="Cupin type-2" evidence="2">
    <location>
        <begin position="200"/>
        <end position="259"/>
    </location>
</feature>
<protein>
    <submittedName>
        <fullName evidence="3">Cupin domain-containing protein</fullName>
    </submittedName>
</protein>
<accession>A0A5C7AX42</accession>
<name>A0A5C7AX42_9BACT</name>
<dbReference type="Gene3D" id="2.60.120.10">
    <property type="entry name" value="Jelly Rolls"/>
    <property type="match status" value="1"/>
</dbReference>
<gene>
    <name evidence="3" type="ORF">ESV85_04950</name>
</gene>
<dbReference type="OrthoDB" id="1413132at2"/>
<dbReference type="AlphaFoldDB" id="A0A5C7AX42"/>
<dbReference type="CDD" id="cd02209">
    <property type="entry name" value="cupin_XRE_C"/>
    <property type="match status" value="1"/>
</dbReference>
<dbReference type="PANTHER" id="PTHR35848">
    <property type="entry name" value="OXALATE-BINDING PROTEIN"/>
    <property type="match status" value="1"/>
</dbReference>
<feature type="domain" description="Cupin type-2" evidence="2">
    <location>
        <begin position="73"/>
        <end position="138"/>
    </location>
</feature>
<dbReference type="InterPro" id="IPR011051">
    <property type="entry name" value="RmlC_Cupin_sf"/>
</dbReference>
<dbReference type="Proteomes" id="UP000321935">
    <property type="component" value="Unassembled WGS sequence"/>
</dbReference>
<dbReference type="PANTHER" id="PTHR35848:SF6">
    <property type="entry name" value="CUPIN TYPE-2 DOMAIN-CONTAINING PROTEIN"/>
    <property type="match status" value="1"/>
</dbReference>
<keyword evidence="1" id="KW-0479">Metal-binding</keyword>
<dbReference type="InterPro" id="IPR051610">
    <property type="entry name" value="GPI/OXD"/>
</dbReference>
<dbReference type="GO" id="GO:0046872">
    <property type="term" value="F:metal ion binding"/>
    <property type="evidence" value="ECO:0007669"/>
    <property type="project" value="UniProtKB-KW"/>
</dbReference>
<dbReference type="InterPro" id="IPR013096">
    <property type="entry name" value="Cupin_2"/>
</dbReference>
<evidence type="ECO:0000313" key="4">
    <source>
        <dbReference type="Proteomes" id="UP000321935"/>
    </source>
</evidence>
<sequence>MKPLRIFIMRLLIISIFFLMTLPSFAQLQPVKSGVFHWNDLEAKSNGDRQGRAILEGVSPHFEYLEMHATTQAVGAQASAAHANENMEELIIVKEGVMKVTIDGMSSILGTNGVISLMPQQMHSMQNVGDKPLTYYVIRYRSKKPMKLERGIASGGSLMINSDSLVFKPNDNGGSRAYFDRATAMCERLEMHVTTLTKIGPSHEPHAHDETEIILMISGETAMHIDGVEYTATAGDFYFVESQLFHGIRNTSDQSCSYFAFKWK</sequence>
<dbReference type="EMBL" id="VORW01000002">
    <property type="protein sequence ID" value="TXE13330.1"/>
    <property type="molecule type" value="Genomic_DNA"/>
</dbReference>
<organism evidence="3 4">
    <name type="scientific">Algoriphagus aquimarinus</name>
    <dbReference type="NCBI Taxonomy" id="237018"/>
    <lineage>
        <taxon>Bacteria</taxon>
        <taxon>Pseudomonadati</taxon>
        <taxon>Bacteroidota</taxon>
        <taxon>Cytophagia</taxon>
        <taxon>Cytophagales</taxon>
        <taxon>Cyclobacteriaceae</taxon>
        <taxon>Algoriphagus</taxon>
    </lineage>
</organism>
<proteinExistence type="predicted"/>
<reference evidence="3 4" key="1">
    <citation type="submission" date="2019-08" db="EMBL/GenBank/DDBJ databases">
        <title>Genomes sequence of Algoriphagus aquimarinus ACAM450.</title>
        <authorList>
            <person name="Bowman J.P."/>
        </authorList>
    </citation>
    <scope>NUCLEOTIDE SEQUENCE [LARGE SCALE GENOMIC DNA]</scope>
    <source>
        <strain evidence="3 4">ACAM 450</strain>
    </source>
</reference>